<evidence type="ECO:0000313" key="3">
    <source>
        <dbReference type="EMBL" id="MFD2065784.1"/>
    </source>
</evidence>
<dbReference type="Gene3D" id="1.20.5.320">
    <property type="entry name" value="6-Phosphogluconate Dehydrogenase, domain 3"/>
    <property type="match status" value="1"/>
</dbReference>
<keyword evidence="2" id="KW-0732">Signal</keyword>
<feature type="compositionally biased region" description="Low complexity" evidence="1">
    <location>
        <begin position="30"/>
        <end position="47"/>
    </location>
</feature>
<comment type="caution">
    <text evidence="3">The sequence shown here is derived from an EMBL/GenBank/DDBJ whole genome shotgun (WGS) entry which is preliminary data.</text>
</comment>
<evidence type="ECO:0000313" key="4">
    <source>
        <dbReference type="Proteomes" id="UP001597369"/>
    </source>
</evidence>
<feature type="signal peptide" evidence="2">
    <location>
        <begin position="1"/>
        <end position="19"/>
    </location>
</feature>
<evidence type="ECO:0000256" key="2">
    <source>
        <dbReference type="SAM" id="SignalP"/>
    </source>
</evidence>
<feature type="chain" id="PRO_5047227039" evidence="2">
    <location>
        <begin position="20"/>
        <end position="198"/>
    </location>
</feature>
<keyword evidence="4" id="KW-1185">Reference proteome</keyword>
<gene>
    <name evidence="3" type="ORF">ACFSKU_02740</name>
</gene>
<sequence>MKKLLQFFLILAVAFGHVACEGDEGPPGPQGEQGEQGPQGEQGEPGESSTAQAYDFNWTFEPDEDGYYYYGFNFAEIQDADVTVSNSDIILVYWNPYESLNLGTDIWMPLPQTMFLQDGILSVSYLYTTEFLEIDLNAGFDLATTPSVTDNQRFRMVVIPGELLNGRTAGAPVDYKNYEEVVKYFNISEDNVKKIQLQ</sequence>
<organism evidence="3 4">
    <name type="scientific">Pontibacter silvestris</name>
    <dbReference type="NCBI Taxonomy" id="2305183"/>
    <lineage>
        <taxon>Bacteria</taxon>
        <taxon>Pseudomonadati</taxon>
        <taxon>Bacteroidota</taxon>
        <taxon>Cytophagia</taxon>
        <taxon>Cytophagales</taxon>
        <taxon>Hymenobacteraceae</taxon>
        <taxon>Pontibacter</taxon>
    </lineage>
</organism>
<reference evidence="4" key="1">
    <citation type="journal article" date="2019" name="Int. J. Syst. Evol. Microbiol.">
        <title>The Global Catalogue of Microorganisms (GCM) 10K type strain sequencing project: providing services to taxonomists for standard genome sequencing and annotation.</title>
        <authorList>
            <consortium name="The Broad Institute Genomics Platform"/>
            <consortium name="The Broad Institute Genome Sequencing Center for Infectious Disease"/>
            <person name="Wu L."/>
            <person name="Ma J."/>
        </authorList>
    </citation>
    <scope>NUCLEOTIDE SEQUENCE [LARGE SCALE GENOMIC DNA]</scope>
    <source>
        <strain evidence="4">JCM 16545</strain>
    </source>
</reference>
<evidence type="ECO:0000256" key="1">
    <source>
        <dbReference type="SAM" id="MobiDB-lite"/>
    </source>
</evidence>
<proteinExistence type="predicted"/>
<dbReference type="Proteomes" id="UP001597369">
    <property type="component" value="Unassembled WGS sequence"/>
</dbReference>
<dbReference type="RefSeq" id="WP_229961846.1">
    <property type="nucleotide sequence ID" value="NZ_JAJJWI010000016.1"/>
</dbReference>
<accession>A0ABW4WSP7</accession>
<dbReference type="EMBL" id="JBHUHV010000008">
    <property type="protein sequence ID" value="MFD2065784.1"/>
    <property type="molecule type" value="Genomic_DNA"/>
</dbReference>
<feature type="region of interest" description="Disordered" evidence="1">
    <location>
        <begin position="22"/>
        <end position="49"/>
    </location>
</feature>
<protein>
    <submittedName>
        <fullName evidence="3">Collagen-like protein</fullName>
    </submittedName>
</protein>
<name>A0ABW4WSP7_9BACT</name>